<dbReference type="SMART" id="SM00353">
    <property type="entry name" value="HLH"/>
    <property type="match status" value="1"/>
</dbReference>
<dbReference type="Pfam" id="PF00010">
    <property type="entry name" value="HLH"/>
    <property type="match status" value="1"/>
</dbReference>
<evidence type="ECO:0000256" key="3">
    <source>
        <dbReference type="ARBA" id="ARBA00023125"/>
    </source>
</evidence>
<accession>A0A0S3CWE5</accession>
<dbReference type="GO" id="GO:0048766">
    <property type="term" value="P:root hair initiation"/>
    <property type="evidence" value="ECO:0007669"/>
    <property type="project" value="UniProtKB-ARBA"/>
</dbReference>
<sequence>MEGVLQVAKSPNHENQSSLQTWQCDQESTEFDTGSAGNLLSAQVAAASLASSSPESGPESDLLPSELQNLESGNLLSNDVPSSNPTANFLLPKSSIWGTGDSEYSWAQESLSRSSGSMDDSSLLTSDTLGNDTSRLVETPKTDPLLPQWASQLPNTTQSSASIQPPTQMFQRRSWQTSDDHTSLGLIPTINMQAYNTSFPALSSSSGGGMSLDATKFNMDYLGGERSCNMGNFEGTSVYDSVARKLHCQMSGLETSSGSDFSSGSGISTLGFASLQMGQSQGITDSSENNVSSGLFLQQGLMQQKNYNGVSTMNHDKSSYLSSNSRVYFNQSSSSTLDTTNTIMNTSTSNQRFGENMHSPKLLLESLSGNSVLRNLETNISGSHNPSESVLGSHGYLYSTQKKVDTLESLRKWPNNASGNGVKDVTANPTIGNLGRFSSYNSNGDKEDALYDTWPPSSVGQNHALDPVPETDSRKRFLQMSLGQPNDTNHKRLHLDTSPNVQTTVAPTTLKRSSSWASSLTSTCSKTVDAINPGPLPYTKSNSRHAVGPALNTNLKPRARQGSANDPQSIAARHRRERISERLKTLQDLVPNGSKVDLVTMLEKAINYVKFLQLQVKVLTTDDYWPSNEKGAAPCTALPNFEDMEGALKVLVAQAEKEANSNLSNTTSNNGGNSSSSSQENKSPNQADNNSS</sequence>
<dbReference type="InterPro" id="IPR036638">
    <property type="entry name" value="HLH_DNA-bd_sf"/>
</dbReference>
<evidence type="ECO:0000256" key="4">
    <source>
        <dbReference type="ARBA" id="ARBA00023163"/>
    </source>
</evidence>
<dbReference type="CDD" id="cd11454">
    <property type="entry name" value="bHLH_AtIND_like"/>
    <property type="match status" value="1"/>
</dbReference>
<protein>
    <submittedName>
        <fullName evidence="8">RSL class 1 bHLH transcription factor</fullName>
    </submittedName>
</protein>
<dbReference type="GO" id="GO:0003700">
    <property type="term" value="F:DNA-binding transcription factor activity"/>
    <property type="evidence" value="ECO:0007669"/>
    <property type="project" value="InterPro"/>
</dbReference>
<dbReference type="SUPFAM" id="SSF47459">
    <property type="entry name" value="HLH, helix-loop-helix DNA-binding domain"/>
    <property type="match status" value="1"/>
</dbReference>
<dbReference type="InterPro" id="IPR045843">
    <property type="entry name" value="IND-like"/>
</dbReference>
<organism evidence="8">
    <name type="scientific">Marchantia polymorpha</name>
    <name type="common">Common liverwort</name>
    <name type="synonym">Marchantia aquatica</name>
    <dbReference type="NCBI Taxonomy" id="3197"/>
    <lineage>
        <taxon>Eukaryota</taxon>
        <taxon>Viridiplantae</taxon>
        <taxon>Streptophyta</taxon>
        <taxon>Embryophyta</taxon>
        <taxon>Marchantiophyta</taxon>
        <taxon>Marchantiopsida</taxon>
        <taxon>Marchantiidae</taxon>
        <taxon>Marchantiales</taxon>
        <taxon>Marchantiaceae</taxon>
        <taxon>Marchantia</taxon>
    </lineage>
</organism>
<dbReference type="PANTHER" id="PTHR45914">
    <property type="entry name" value="TRANSCRIPTION FACTOR HEC3-RELATED"/>
    <property type="match status" value="1"/>
</dbReference>
<keyword evidence="3" id="KW-0238">DNA-binding</keyword>
<evidence type="ECO:0000256" key="2">
    <source>
        <dbReference type="ARBA" id="ARBA00023015"/>
    </source>
</evidence>
<keyword evidence="5" id="KW-0539">Nucleus</keyword>
<evidence type="ECO:0000256" key="5">
    <source>
        <dbReference type="ARBA" id="ARBA00023242"/>
    </source>
</evidence>
<feature type="compositionally biased region" description="Polar residues" evidence="6">
    <location>
        <begin position="13"/>
        <end position="38"/>
    </location>
</feature>
<keyword evidence="2" id="KW-0805">Transcription regulation</keyword>
<evidence type="ECO:0000313" key="8">
    <source>
        <dbReference type="EMBL" id="ALQ81422.1"/>
    </source>
</evidence>
<feature type="compositionally biased region" description="Low complexity" evidence="6">
    <location>
        <begin position="39"/>
        <end position="65"/>
    </location>
</feature>
<dbReference type="GO" id="GO:0046983">
    <property type="term" value="F:protein dimerization activity"/>
    <property type="evidence" value="ECO:0007669"/>
    <property type="project" value="InterPro"/>
</dbReference>
<dbReference type="GO" id="GO:0003677">
    <property type="term" value="F:DNA binding"/>
    <property type="evidence" value="ECO:0007669"/>
    <property type="project" value="UniProtKB-KW"/>
</dbReference>
<feature type="compositionally biased region" description="Low complexity" evidence="6">
    <location>
        <begin position="660"/>
        <end position="678"/>
    </location>
</feature>
<dbReference type="InterPro" id="IPR011598">
    <property type="entry name" value="bHLH_dom"/>
</dbReference>
<feature type="region of interest" description="Disordered" evidence="6">
    <location>
        <begin position="658"/>
        <end position="692"/>
    </location>
</feature>
<dbReference type="PROSITE" id="PS50888">
    <property type="entry name" value="BHLH"/>
    <property type="match status" value="1"/>
</dbReference>
<dbReference type="PANTHER" id="PTHR45914:SF59">
    <property type="entry name" value="TRANSCRIPTION FACTOR BHLH83-LIKE"/>
    <property type="match status" value="1"/>
</dbReference>
<gene>
    <name evidence="8" type="primary">RSL1</name>
</gene>
<reference evidence="8" key="1">
    <citation type="journal article" date="2016" name="Curr. Biol.">
        <title>RSL Class I Genes Controlled the Development of Epidermal Structures in the Common Ancestor of Land Plants.</title>
        <authorList>
            <person name="Proust H."/>
            <person name="Honkanen S."/>
            <person name="Jones V.A."/>
            <person name="Morieri G."/>
            <person name="Prescott H."/>
            <person name="Kelly S."/>
            <person name="Ishizaki K."/>
            <person name="Kohchi T."/>
            <person name="Dolan L."/>
        </authorList>
    </citation>
    <scope>NUCLEOTIDE SEQUENCE</scope>
</reference>
<comment type="subcellular location">
    <subcellularLocation>
        <location evidence="1">Nucleus</location>
    </subcellularLocation>
</comment>
<dbReference type="FunFam" id="4.10.280.10:FF:000046">
    <property type="entry name" value="Transcription factor bHLH83"/>
    <property type="match status" value="1"/>
</dbReference>
<name>A0A0S3CWE5_MARPO</name>
<keyword evidence="4" id="KW-0804">Transcription</keyword>
<proteinExistence type="evidence at transcript level"/>
<evidence type="ECO:0000256" key="6">
    <source>
        <dbReference type="SAM" id="MobiDB-lite"/>
    </source>
</evidence>
<evidence type="ECO:0000256" key="1">
    <source>
        <dbReference type="ARBA" id="ARBA00004123"/>
    </source>
</evidence>
<feature type="compositionally biased region" description="Polar residues" evidence="6">
    <location>
        <begin position="679"/>
        <end position="692"/>
    </location>
</feature>
<evidence type="ECO:0000259" key="7">
    <source>
        <dbReference type="PROSITE" id="PS50888"/>
    </source>
</evidence>
<feature type="region of interest" description="Disordered" evidence="6">
    <location>
        <begin position="1"/>
        <end position="65"/>
    </location>
</feature>
<dbReference type="Gene3D" id="4.10.280.10">
    <property type="entry name" value="Helix-loop-helix DNA-binding domain"/>
    <property type="match status" value="1"/>
</dbReference>
<feature type="region of interest" description="Disordered" evidence="6">
    <location>
        <begin position="114"/>
        <end position="133"/>
    </location>
</feature>
<dbReference type="EMBL" id="KT633827">
    <property type="protein sequence ID" value="ALQ81422.1"/>
    <property type="molecule type" value="mRNA"/>
</dbReference>
<feature type="domain" description="BHLH" evidence="7">
    <location>
        <begin position="563"/>
        <end position="612"/>
    </location>
</feature>
<dbReference type="AlphaFoldDB" id="A0A0S3CWE5"/>
<dbReference type="GO" id="GO:0005634">
    <property type="term" value="C:nucleus"/>
    <property type="evidence" value="ECO:0007669"/>
    <property type="project" value="UniProtKB-SubCell"/>
</dbReference>